<protein>
    <recommendedName>
        <fullName evidence="4">Major capsid protein N-terminal domain-containing protein</fullName>
    </recommendedName>
</protein>
<dbReference type="InterPro" id="IPR038519">
    <property type="entry name" value="MCP_C_sf"/>
</dbReference>
<dbReference type="Pfam" id="PF16903">
    <property type="entry name" value="Capsid_N"/>
    <property type="match status" value="1"/>
</dbReference>
<dbReference type="InterPro" id="IPR016112">
    <property type="entry name" value="VP_dsDNA_II"/>
</dbReference>
<dbReference type="Gene3D" id="2.70.9.10">
    <property type="entry name" value="Adenovirus Type 2 Hexon, domain 4"/>
    <property type="match status" value="1"/>
</dbReference>
<name>A0A6C0HQE4_9ZZZZ</name>
<dbReference type="InterPro" id="IPR007542">
    <property type="entry name" value="MCP_C"/>
</dbReference>
<feature type="domain" description="Major capsid protein C-terminal" evidence="1">
    <location>
        <begin position="304"/>
        <end position="553"/>
    </location>
</feature>
<dbReference type="GO" id="GO:0005198">
    <property type="term" value="F:structural molecule activity"/>
    <property type="evidence" value="ECO:0007669"/>
    <property type="project" value="InterPro"/>
</dbReference>
<evidence type="ECO:0008006" key="4">
    <source>
        <dbReference type="Google" id="ProtNLM"/>
    </source>
</evidence>
<sequence>MGGGLLNIISYGNQNVILNGNPSKTFFKTVYSKYTNFGMQKFRIDYEGLRSLKLNEDTHLTFKVPRNGDLLMDAFLAFNLPDIWSTMIQPASTLDKWKNYEFRWIEHIGTNAIRRVRCLIGGQVIQEFSGEYIKNMVERDFDKSKKDLFLQMIGHEPELYKPEIAYGRPNRYPNSYYIKSVPTQPLGMSNPSIPGRTIYVPLHFWFMNSSKMALPMVSLQYNEVTIEVVMRPIRELFTINDVTSTPFQETPVRPNFIKEAHALYRFLQPPPSMLLREADYTNKATTWNADVHLISTFGFVTEEESKVFAKEDQSYLIKTVKEDVVQQITGTNRYRLDSNGLSSNWMWFFRRNDVYERNQWSNYSNWKYDKLPYNLVEAPVDSYIVNEVSFGPGLDFYASDLENQTVVVANKNFVCDYFTNENRKDIMTKFSIILDGKYREVDFETGVYSFIDKYNYSRGHSNPGLYGYSFSLNTSPQELQPSGAINLSRFKTIELEFTTILPEINPGSAFNTICDEEGTILGVEQTGSLYHYDYSLFFTEERYNVLRVKSGYAALLYAQ</sequence>
<accession>A0A6C0HQE4</accession>
<dbReference type="SUPFAM" id="SSF49749">
    <property type="entry name" value="Group II dsDNA viruses VP"/>
    <property type="match status" value="2"/>
</dbReference>
<feature type="domain" description="Major capsid protein N-terminal" evidence="2">
    <location>
        <begin position="25"/>
        <end position="245"/>
    </location>
</feature>
<dbReference type="InterPro" id="IPR031654">
    <property type="entry name" value="Capsid_N"/>
</dbReference>
<dbReference type="AlphaFoldDB" id="A0A6C0HQE4"/>
<dbReference type="Pfam" id="PF04451">
    <property type="entry name" value="Capsid_NCLDV"/>
    <property type="match status" value="1"/>
</dbReference>
<evidence type="ECO:0000259" key="2">
    <source>
        <dbReference type="Pfam" id="PF16903"/>
    </source>
</evidence>
<organism evidence="3">
    <name type="scientific">viral metagenome</name>
    <dbReference type="NCBI Taxonomy" id="1070528"/>
    <lineage>
        <taxon>unclassified sequences</taxon>
        <taxon>metagenomes</taxon>
        <taxon>organismal metagenomes</taxon>
    </lineage>
</organism>
<dbReference type="Gene3D" id="2.70.9.20">
    <property type="entry name" value="Major capsid protein Vp54"/>
    <property type="match status" value="1"/>
</dbReference>
<evidence type="ECO:0000313" key="3">
    <source>
        <dbReference type="EMBL" id="QHT82103.1"/>
    </source>
</evidence>
<evidence type="ECO:0000259" key="1">
    <source>
        <dbReference type="Pfam" id="PF04451"/>
    </source>
</evidence>
<reference evidence="3" key="1">
    <citation type="journal article" date="2020" name="Nature">
        <title>Giant virus diversity and host interactions through global metagenomics.</title>
        <authorList>
            <person name="Schulz F."/>
            <person name="Roux S."/>
            <person name="Paez-Espino D."/>
            <person name="Jungbluth S."/>
            <person name="Walsh D.A."/>
            <person name="Denef V.J."/>
            <person name="McMahon K.D."/>
            <person name="Konstantinidis K.T."/>
            <person name="Eloe-Fadrosh E.A."/>
            <person name="Kyrpides N.C."/>
            <person name="Woyke T."/>
        </authorList>
    </citation>
    <scope>NUCLEOTIDE SEQUENCE</scope>
    <source>
        <strain evidence="3">GVMAG-M-3300023184-160</strain>
    </source>
</reference>
<dbReference type="EMBL" id="MN739996">
    <property type="protein sequence ID" value="QHT82103.1"/>
    <property type="molecule type" value="Genomic_DNA"/>
</dbReference>
<proteinExistence type="predicted"/>